<dbReference type="EMBL" id="REGN01001651">
    <property type="protein sequence ID" value="RNA33332.1"/>
    <property type="molecule type" value="Genomic_DNA"/>
</dbReference>
<reference evidence="1 2" key="1">
    <citation type="journal article" date="2018" name="Sci. Rep.">
        <title>Genomic signatures of local adaptation to the degree of environmental predictability in rotifers.</title>
        <authorList>
            <person name="Franch-Gras L."/>
            <person name="Hahn C."/>
            <person name="Garcia-Roger E.M."/>
            <person name="Carmona M.J."/>
            <person name="Serra M."/>
            <person name="Gomez A."/>
        </authorList>
    </citation>
    <scope>NUCLEOTIDE SEQUENCE [LARGE SCALE GENOMIC DNA]</scope>
    <source>
        <strain evidence="1">HYR1</strain>
    </source>
</reference>
<gene>
    <name evidence="1" type="ORF">BpHYR1_008777</name>
</gene>
<protein>
    <submittedName>
        <fullName evidence="1">Uncharacterized protein</fullName>
    </submittedName>
</protein>
<name>A0A3M7SC28_BRAPC</name>
<dbReference type="Proteomes" id="UP000276133">
    <property type="component" value="Unassembled WGS sequence"/>
</dbReference>
<dbReference type="OrthoDB" id="6484170at2759"/>
<dbReference type="AlphaFoldDB" id="A0A3M7SC28"/>
<evidence type="ECO:0000313" key="2">
    <source>
        <dbReference type="Proteomes" id="UP000276133"/>
    </source>
</evidence>
<dbReference type="PANTHER" id="PTHR33266:SF1">
    <property type="entry name" value="F-BOX DOMAIN-CONTAINING PROTEIN"/>
    <property type="match status" value="1"/>
</dbReference>
<organism evidence="1 2">
    <name type="scientific">Brachionus plicatilis</name>
    <name type="common">Marine rotifer</name>
    <name type="synonym">Brachionus muelleri</name>
    <dbReference type="NCBI Taxonomy" id="10195"/>
    <lineage>
        <taxon>Eukaryota</taxon>
        <taxon>Metazoa</taxon>
        <taxon>Spiralia</taxon>
        <taxon>Gnathifera</taxon>
        <taxon>Rotifera</taxon>
        <taxon>Eurotatoria</taxon>
        <taxon>Monogononta</taxon>
        <taxon>Pseudotrocha</taxon>
        <taxon>Ploima</taxon>
        <taxon>Brachionidae</taxon>
        <taxon>Brachionus</taxon>
    </lineage>
</organism>
<dbReference type="PANTHER" id="PTHR33266">
    <property type="entry name" value="CHROMOSOME 15, WHOLE GENOME SHOTGUN SEQUENCE"/>
    <property type="match status" value="1"/>
</dbReference>
<evidence type="ECO:0000313" key="1">
    <source>
        <dbReference type="EMBL" id="RNA33332.1"/>
    </source>
</evidence>
<accession>A0A3M7SC28</accession>
<sequence length="782" mass="90001">MNSNVNEPRFIPINIFIYESHDQVIEKKKNFNLKYFLNEENEKILRISDDKDRDFFIVRTLFTDKKFQIEIEVKDGTIDLIFSSSKDCCNFHKWLTASPSEAIKNLQTCDQNDEMVKSLIEDSFLIDLKLNPKIGINSRTYLSNTVKQMMEKFKRNNYYAPFSVICQSSGFGKSRACVSLVDEGFYVVYCCLRPKESKGFPKRSCLADDFLNTELNLKKYFKCYFSTFIELLNDSEQDCRQFFDKYQQEKGAKNNIIFKSVDGKYNDLTDEVNIPEYSGDNPLIFVFDEASNLLKARENGRSNYFILRSILSELKKNIFVLFLDTFSHLSEFMPITANDPSNRVFSGHLELFEPIYLLPNWDLFVALDSIRSIHDSVQYENICKFGRALWGSWIYTRTNSNGKYKSLDCKQLYHLAASKLICSKSFDDEFDENDCLAILSSRIGIIKPKCLSTCQEMVAKNMAICTYVDNQRNVFEIDYPSEPILAEAAAYLINSKKNPEYFVEKLIFMTESSLISKSDKGEIIAKLILVFTKDKSPDASIPKYPLQFTKLVYVGEFIQSLFGKCGKNCASIGNNWTCQSKSKFCCVKMIKRQIDNAYVLLSGFINFTHFVKPNQYMNKTSLVMALKRCAAFHFKIGQKAIDLVIPVSCNMNNFDLISAIVVQVKLWNDTSEPEYSTIIGNIDSSLFYDMSKDVPYLVLYMQLGAPKDNKPPYLKDVKISEEGPESKIQAVIYSQGISRKIFPSLSKSLESKLKAFAASNEKLFKLRGDKKNLKIYNTIRFF</sequence>
<dbReference type="STRING" id="10195.A0A3M7SC28"/>
<proteinExistence type="predicted"/>
<comment type="caution">
    <text evidence="1">The sequence shown here is derived from an EMBL/GenBank/DDBJ whole genome shotgun (WGS) entry which is preliminary data.</text>
</comment>
<keyword evidence="2" id="KW-1185">Reference proteome</keyword>